<dbReference type="GeneID" id="113509572"/>
<keyword evidence="4 9" id="KW-0227">DNA damage</keyword>
<dbReference type="Pfam" id="PF05188">
    <property type="entry name" value="MutS_II"/>
    <property type="match status" value="1"/>
</dbReference>
<dbReference type="SUPFAM" id="SSF52540">
    <property type="entry name" value="P-loop containing nucleoside triphosphate hydrolases"/>
    <property type="match status" value="1"/>
</dbReference>
<keyword evidence="7 9" id="KW-0234">DNA repair</keyword>
<name>A0A6J1WE79_GALME</name>
<dbReference type="PANTHER" id="PTHR11361">
    <property type="entry name" value="DNA MISMATCH REPAIR PROTEIN MUTS FAMILY MEMBER"/>
    <property type="match status" value="1"/>
</dbReference>
<evidence type="ECO:0000256" key="2">
    <source>
        <dbReference type="ARBA" id="ARBA00006271"/>
    </source>
</evidence>
<evidence type="ECO:0000259" key="11">
    <source>
        <dbReference type="PROSITE" id="PS00486"/>
    </source>
</evidence>
<dbReference type="Gene3D" id="3.40.50.300">
    <property type="entry name" value="P-loop containing nucleotide triphosphate hydrolases"/>
    <property type="match status" value="1"/>
</dbReference>
<dbReference type="InterPro" id="IPR007861">
    <property type="entry name" value="DNA_mismatch_repair_MutS_clamp"/>
</dbReference>
<keyword evidence="5" id="KW-0067">ATP-binding</keyword>
<dbReference type="PANTHER" id="PTHR11361:SF35">
    <property type="entry name" value="DNA MISMATCH REPAIR PROTEIN MSH2"/>
    <property type="match status" value="1"/>
</dbReference>
<dbReference type="InterPro" id="IPR007695">
    <property type="entry name" value="DNA_mismatch_repair_MutS-lik_N"/>
</dbReference>
<evidence type="ECO:0000256" key="9">
    <source>
        <dbReference type="RuleBase" id="RU003756"/>
    </source>
</evidence>
<dbReference type="PROSITE" id="PS00486">
    <property type="entry name" value="DNA_MISMATCH_REPAIR_2"/>
    <property type="match status" value="1"/>
</dbReference>
<gene>
    <name evidence="13" type="primary">LOC113509572</name>
</gene>
<dbReference type="PIRSF" id="PIRSF005813">
    <property type="entry name" value="MSH2"/>
    <property type="match status" value="1"/>
</dbReference>
<keyword evidence="8" id="KW-0539">Nucleus</keyword>
<dbReference type="InterPro" id="IPR027417">
    <property type="entry name" value="P-loop_NTPase"/>
</dbReference>
<dbReference type="InParanoid" id="A0A6J1WE79"/>
<dbReference type="Pfam" id="PF01624">
    <property type="entry name" value="MutS_I"/>
    <property type="match status" value="1"/>
</dbReference>
<dbReference type="GO" id="GO:0032301">
    <property type="term" value="C:MutSalpha complex"/>
    <property type="evidence" value="ECO:0007669"/>
    <property type="project" value="TreeGrafter"/>
</dbReference>
<evidence type="ECO:0000256" key="4">
    <source>
        <dbReference type="ARBA" id="ARBA00022763"/>
    </source>
</evidence>
<evidence type="ECO:0000313" key="12">
    <source>
        <dbReference type="Proteomes" id="UP001652740"/>
    </source>
</evidence>
<dbReference type="AlphaFoldDB" id="A0A6J1WE79"/>
<dbReference type="SMART" id="SM00534">
    <property type="entry name" value="MUTSac"/>
    <property type="match status" value="1"/>
</dbReference>
<evidence type="ECO:0000256" key="8">
    <source>
        <dbReference type="ARBA" id="ARBA00023242"/>
    </source>
</evidence>
<dbReference type="Gene3D" id="3.40.1170.10">
    <property type="entry name" value="DNA repair protein MutS, domain I"/>
    <property type="match status" value="1"/>
</dbReference>
<evidence type="ECO:0000256" key="10">
    <source>
        <dbReference type="SAM" id="Coils"/>
    </source>
</evidence>
<accession>A0A6J1WE79</accession>
<dbReference type="GO" id="GO:0005524">
    <property type="term" value="F:ATP binding"/>
    <property type="evidence" value="ECO:0007669"/>
    <property type="project" value="UniProtKB-KW"/>
</dbReference>
<keyword evidence="10" id="KW-0175">Coiled coil</keyword>
<keyword evidence="6 9" id="KW-0238">DNA-binding</keyword>
<feature type="coiled-coil region" evidence="10">
    <location>
        <begin position="438"/>
        <end position="496"/>
    </location>
</feature>
<dbReference type="GO" id="GO:0006312">
    <property type="term" value="P:mitotic recombination"/>
    <property type="evidence" value="ECO:0007669"/>
    <property type="project" value="TreeGrafter"/>
</dbReference>
<dbReference type="Gene3D" id="1.10.1420.10">
    <property type="match status" value="2"/>
</dbReference>
<dbReference type="GO" id="GO:0030983">
    <property type="term" value="F:mismatched DNA binding"/>
    <property type="evidence" value="ECO:0007669"/>
    <property type="project" value="InterPro"/>
</dbReference>
<dbReference type="GO" id="GO:0006298">
    <property type="term" value="P:mismatch repair"/>
    <property type="evidence" value="ECO:0007669"/>
    <property type="project" value="InterPro"/>
</dbReference>
<dbReference type="SMART" id="SM00533">
    <property type="entry name" value="MUTSd"/>
    <property type="match status" value="1"/>
</dbReference>
<evidence type="ECO:0000256" key="6">
    <source>
        <dbReference type="ARBA" id="ARBA00023125"/>
    </source>
</evidence>
<feature type="domain" description="DNA mismatch repair proteins mutS family" evidence="11">
    <location>
        <begin position="740"/>
        <end position="756"/>
    </location>
</feature>
<dbReference type="InterPro" id="IPR036187">
    <property type="entry name" value="DNA_mismatch_repair_MutS_sf"/>
</dbReference>
<dbReference type="Pfam" id="PF05190">
    <property type="entry name" value="MutS_IV"/>
    <property type="match status" value="1"/>
</dbReference>
<keyword evidence="3 9" id="KW-0547">Nucleotide-binding</keyword>
<comment type="subcellular location">
    <subcellularLocation>
        <location evidence="1">Nucleus</location>
    </subcellularLocation>
</comment>
<dbReference type="KEGG" id="gmw:113509572"/>
<dbReference type="Pfam" id="PF00488">
    <property type="entry name" value="MutS_V"/>
    <property type="match status" value="1"/>
</dbReference>
<comment type="similarity">
    <text evidence="2 9">Belongs to the DNA mismatch repair MutS family.</text>
</comment>
<dbReference type="InterPro" id="IPR007860">
    <property type="entry name" value="DNA_mmatch_repair_MutS_con_dom"/>
</dbReference>
<dbReference type="InterPro" id="IPR011184">
    <property type="entry name" value="DNA_mismatch_repair_Msh2"/>
</dbReference>
<dbReference type="SUPFAM" id="SSF48334">
    <property type="entry name" value="DNA repair protein MutS, domain III"/>
    <property type="match status" value="1"/>
</dbReference>
<reference evidence="13" key="1">
    <citation type="submission" date="2025-08" db="UniProtKB">
        <authorList>
            <consortium name="RefSeq"/>
        </authorList>
    </citation>
    <scope>IDENTIFICATION</scope>
    <source>
        <tissue evidence="13">Whole larvae</tissue>
    </source>
</reference>
<dbReference type="InterPro" id="IPR000432">
    <property type="entry name" value="DNA_mismatch_repair_MutS_C"/>
</dbReference>
<sequence length="916" mass="102210">MSTLQPIHALNLDSIQQQAFIKYYLTLPDKPPTTVRIFDRNDYYSVHGVDATTAAKEVFNSISNIKKMGIEPNRLDYLVLSKGNFEILIKKLLLVRRYRVEIYVAEGSVKSCDWVLKYKGSPGCLTQLEEVLGDGLGSSEENTPCLMAVNIKIDPVSKGRLLGVACISPGEYEMSVTEFTDDDLLTELETITVQMAPSECLVPQSDHDDYKALKKIMDRANVTITKLKKSEFSVEGLTQDLNRLLKFKESQQQDANVFPETRKRTAMASLAATIKYTGLLTDSTNFARFRIRTIQADCFLHLDTAALAALNVFPEPGDSSNAPSRSLYGLLDRCRTQHGKRLLAQWLRQPLRDINLINERLDIVELLMNSSQLRLQLYDDHLRRIPDLQALARRLTRKKANLHDCYKIYQAINRLPSLLQCLSETNNATVHSSLSEPISELNEDLNKYQQMIEATIDMDAVERGDFLVKPSFDEELQILSKQLDKLQSSAEKELNKTAKDLDLAVGKTIKLESTPQNGFCFRVTLKEEQSLRGNKKYTIIDAVKGGVKFKSNALGSINEEYIQAKSTYEKEQDKVVSEIVAIAGSYSECLFCLSHILSRLDVLVAFSVAATTAPYPYCRPTITESIDELELREVRHPCLEVQEGVSFIPNDVVFKRGSGIMHIVTGANMGGKSTWMRACGASALLAAAGCAVPARVARLPRLRCIAARAGATDREDRGHSTFMLEMLECAAILRTATPDSLVLIDELGRGTSTYEGCGIAWAIAEELATKCQCFCLFATHYHELTRLPNLHPGVIVNSHAEAFVVDQQLLLMHKISSGPATHSLGLHVAKLAGLPESVIKYAETKQTQLDTNLYEIETALNSQDTTEGQHLITNFLLSCKQIQNSTSSDEEMLKEINKLKQDMLQQDNKYVQALMA</sequence>
<evidence type="ECO:0000256" key="7">
    <source>
        <dbReference type="ARBA" id="ARBA00023204"/>
    </source>
</evidence>
<proteinExistence type="inferred from homology"/>
<evidence type="ECO:0000256" key="5">
    <source>
        <dbReference type="ARBA" id="ARBA00022840"/>
    </source>
</evidence>
<dbReference type="FunCoup" id="A0A6J1WE79">
    <property type="interactions" value="1834"/>
</dbReference>
<dbReference type="RefSeq" id="XP_026748711.2">
    <property type="nucleotide sequence ID" value="XM_026892910.3"/>
</dbReference>
<evidence type="ECO:0000256" key="1">
    <source>
        <dbReference type="ARBA" id="ARBA00004123"/>
    </source>
</evidence>
<organism evidence="12 13">
    <name type="scientific">Galleria mellonella</name>
    <name type="common">Greater wax moth</name>
    <dbReference type="NCBI Taxonomy" id="7137"/>
    <lineage>
        <taxon>Eukaryota</taxon>
        <taxon>Metazoa</taxon>
        <taxon>Ecdysozoa</taxon>
        <taxon>Arthropoda</taxon>
        <taxon>Hexapoda</taxon>
        <taxon>Insecta</taxon>
        <taxon>Pterygota</taxon>
        <taxon>Neoptera</taxon>
        <taxon>Endopterygota</taxon>
        <taxon>Lepidoptera</taxon>
        <taxon>Glossata</taxon>
        <taxon>Ditrysia</taxon>
        <taxon>Pyraloidea</taxon>
        <taxon>Pyralidae</taxon>
        <taxon>Galleriinae</taxon>
        <taxon>Galleria</taxon>
    </lineage>
</organism>
<dbReference type="Proteomes" id="UP001652740">
    <property type="component" value="Unplaced"/>
</dbReference>
<evidence type="ECO:0000256" key="3">
    <source>
        <dbReference type="ARBA" id="ARBA00022741"/>
    </source>
</evidence>
<dbReference type="InterPro" id="IPR016151">
    <property type="entry name" value="DNA_mismatch_repair_MutS_N"/>
</dbReference>
<dbReference type="GO" id="GO:0140664">
    <property type="term" value="F:ATP-dependent DNA damage sensor activity"/>
    <property type="evidence" value="ECO:0007669"/>
    <property type="project" value="InterPro"/>
</dbReference>
<dbReference type="Gene3D" id="3.30.420.110">
    <property type="entry name" value="MutS, connector domain"/>
    <property type="match status" value="1"/>
</dbReference>
<dbReference type="InterPro" id="IPR045076">
    <property type="entry name" value="MutS"/>
</dbReference>
<evidence type="ECO:0000313" key="13">
    <source>
        <dbReference type="RefSeq" id="XP_026748711.2"/>
    </source>
</evidence>
<dbReference type="InterPro" id="IPR036678">
    <property type="entry name" value="MutS_con_dom_sf"/>
</dbReference>
<keyword evidence="12" id="KW-1185">Reference proteome</keyword>
<comment type="function">
    <text evidence="9">Component of the post-replicative DNA mismatch repair system (MMR).</text>
</comment>
<dbReference type="Pfam" id="PF05192">
    <property type="entry name" value="MutS_III"/>
    <property type="match status" value="1"/>
</dbReference>
<dbReference type="InterPro" id="IPR007696">
    <property type="entry name" value="DNA_mismatch_repair_MutS_core"/>
</dbReference>
<protein>
    <submittedName>
        <fullName evidence="13">DNA mismatch repair protein Msh2</fullName>
    </submittedName>
</protein>